<comment type="function">
    <text evidence="14">Acts in the modification of cell walls via demethylesterification of cell wall pectin.</text>
</comment>
<dbReference type="InterPro" id="IPR000070">
    <property type="entry name" value="Pectinesterase_cat"/>
</dbReference>
<dbReference type="AlphaFoldDB" id="A0A251SJQ9"/>
<dbReference type="FunCoup" id="A0A251SJQ9">
    <property type="interactions" value="221"/>
</dbReference>
<dbReference type="Proteomes" id="UP000215914">
    <property type="component" value="Chromosome 14"/>
</dbReference>
<dbReference type="Gene3D" id="2.160.20.10">
    <property type="entry name" value="Single-stranded right-handed beta-helix, Pectin lyase-like"/>
    <property type="match status" value="1"/>
</dbReference>
<evidence type="ECO:0000256" key="7">
    <source>
        <dbReference type="ARBA" id="ARBA00022525"/>
    </source>
</evidence>
<dbReference type="CDD" id="cd15798">
    <property type="entry name" value="PMEI-like_3"/>
    <property type="match status" value="1"/>
</dbReference>
<dbReference type="Gene3D" id="1.20.140.40">
    <property type="entry name" value="Invertase/pectin methylesterase inhibitor family protein"/>
    <property type="match status" value="1"/>
</dbReference>
<dbReference type="GO" id="GO:0030599">
    <property type="term" value="F:pectinesterase activity"/>
    <property type="evidence" value="ECO:0000318"/>
    <property type="project" value="GO_Central"/>
</dbReference>
<dbReference type="InterPro" id="IPR035513">
    <property type="entry name" value="Invertase/methylesterase_inhib"/>
</dbReference>
<keyword evidence="10" id="KW-1015">Disulfide bond</keyword>
<evidence type="ECO:0000256" key="8">
    <source>
        <dbReference type="ARBA" id="ARBA00022801"/>
    </source>
</evidence>
<accession>A0A251SJQ9</accession>
<sequence>MPLDYNANGISLVYLNDQMHVENQFIHHPMGTISLLFTSLLITISSTTSDQIRQACKATRNPQLCESSLARSPNTNPIQILQSAVSITSENLHTAQSKIQSILKSSPSNPNRTSAAKTCIEHLRNSEYRLNATAVALPRKQIKDCRAWTSAALTSQYDCWSALSYVNDTKIVIDTMLFINNLVGYTSNALSMMMAYNVYGDKTGSWGPVKTERDGFWEGGGDGGKEKELGVPVGLKGDVTVCKGGACKYATVQEAVNAAPNWGRGRRFVILVKAGVYKESVRVGLEKLNVVVLGEGMGKTIISGSSNVGQPGMSTYNSATVGILGDGFMASNLTIENTAGPDAHQAVALRTDSDQSVIENCEILGNQDTLYAHSLRQFFKSCRIEGNVDFIFGNSATIFQDCTILVRPRQLTPEKGEKNAVTAHGRTDPAQTTGFVFKNCLVNGTEEYMKLYHKNPSVHNNFLGRPWKEFSRTVFISCRLEALITPQGWMPWKDDFALTTLYYGEFNNSGNGSDLSKRVQWSNRIPTDHVNVYAVTNFIQGDQWKLA</sequence>
<dbReference type="InParanoid" id="A0A251SJQ9"/>
<gene>
    <name evidence="17" type="ORF">HannXRQ_Chr14g0446651</name>
    <name evidence="16" type="ORF">HanXRQr2_Chr14g0649051</name>
</gene>
<evidence type="ECO:0000256" key="10">
    <source>
        <dbReference type="ARBA" id="ARBA00023157"/>
    </source>
</evidence>
<evidence type="ECO:0000256" key="2">
    <source>
        <dbReference type="ARBA" id="ARBA00005184"/>
    </source>
</evidence>
<comment type="similarity">
    <text evidence="3">In the N-terminal section; belongs to the PMEI family.</text>
</comment>
<evidence type="ECO:0000256" key="3">
    <source>
        <dbReference type="ARBA" id="ARBA00006027"/>
    </source>
</evidence>
<evidence type="ECO:0000256" key="9">
    <source>
        <dbReference type="ARBA" id="ARBA00023085"/>
    </source>
</evidence>
<evidence type="ECO:0000256" key="12">
    <source>
        <dbReference type="ARBA" id="ARBA00023316"/>
    </source>
</evidence>
<keyword evidence="9" id="KW-0063">Aspartyl esterase</keyword>
<dbReference type="Gramene" id="mRNA:HanXRQr2_Chr14g0649051">
    <property type="protein sequence ID" value="mRNA:HanXRQr2_Chr14g0649051"/>
    <property type="gene ID" value="HanXRQr2_Chr14g0649051"/>
</dbReference>
<keyword evidence="12" id="KW-0961">Cell wall biogenesis/degradation</keyword>
<evidence type="ECO:0000259" key="15">
    <source>
        <dbReference type="SMART" id="SM00856"/>
    </source>
</evidence>
<evidence type="ECO:0000256" key="13">
    <source>
        <dbReference type="ARBA" id="ARBA00047928"/>
    </source>
</evidence>
<organism evidence="17 18">
    <name type="scientific">Helianthus annuus</name>
    <name type="common">Common sunflower</name>
    <dbReference type="NCBI Taxonomy" id="4232"/>
    <lineage>
        <taxon>Eukaryota</taxon>
        <taxon>Viridiplantae</taxon>
        <taxon>Streptophyta</taxon>
        <taxon>Embryophyta</taxon>
        <taxon>Tracheophyta</taxon>
        <taxon>Spermatophyta</taxon>
        <taxon>Magnoliopsida</taxon>
        <taxon>eudicotyledons</taxon>
        <taxon>Gunneridae</taxon>
        <taxon>Pentapetalae</taxon>
        <taxon>asterids</taxon>
        <taxon>campanulids</taxon>
        <taxon>Asterales</taxon>
        <taxon>Asteraceae</taxon>
        <taxon>Asteroideae</taxon>
        <taxon>Heliantheae alliance</taxon>
        <taxon>Heliantheae</taxon>
        <taxon>Helianthus</taxon>
    </lineage>
</organism>
<dbReference type="SUPFAM" id="SSF51126">
    <property type="entry name" value="Pectin lyase-like"/>
    <property type="match status" value="1"/>
</dbReference>
<comment type="similarity">
    <text evidence="4">In the C-terminal section; belongs to the pectinesterase family.</text>
</comment>
<dbReference type="GO" id="GO:0042545">
    <property type="term" value="P:cell wall modification"/>
    <property type="evidence" value="ECO:0007669"/>
    <property type="project" value="InterPro"/>
</dbReference>
<dbReference type="Pfam" id="PF01095">
    <property type="entry name" value="Pectinesterase"/>
    <property type="match status" value="1"/>
</dbReference>
<name>A0A251SJQ9_HELAN</name>
<feature type="domain" description="Pectinesterase inhibitor" evidence="15">
    <location>
        <begin position="47"/>
        <end position="192"/>
    </location>
</feature>
<dbReference type="EMBL" id="MNCJ02000329">
    <property type="protein sequence ID" value="KAF5769501.1"/>
    <property type="molecule type" value="Genomic_DNA"/>
</dbReference>
<evidence type="ECO:0000256" key="6">
    <source>
        <dbReference type="ARBA" id="ARBA00022512"/>
    </source>
</evidence>
<dbReference type="PANTHER" id="PTHR31707">
    <property type="entry name" value="PECTINESTERASE"/>
    <property type="match status" value="1"/>
</dbReference>
<dbReference type="InterPro" id="IPR011050">
    <property type="entry name" value="Pectin_lyase_fold/virulence"/>
</dbReference>
<keyword evidence="8 16" id="KW-0378">Hydrolase</keyword>
<keyword evidence="6" id="KW-0134">Cell wall</keyword>
<dbReference type="EMBL" id="CM007903">
    <property type="protein sequence ID" value="OTF98525.1"/>
    <property type="molecule type" value="Genomic_DNA"/>
</dbReference>
<reference evidence="17" key="2">
    <citation type="submission" date="2017-02" db="EMBL/GenBank/DDBJ databases">
        <title>Sunflower complete genome.</title>
        <authorList>
            <person name="Langlade N."/>
            <person name="Munos S."/>
        </authorList>
    </citation>
    <scope>NUCLEOTIDE SEQUENCE [LARGE SCALE GENOMIC DNA]</scope>
    <source>
        <tissue evidence="17">Leaves</tissue>
    </source>
</reference>
<dbReference type="InterPro" id="IPR012334">
    <property type="entry name" value="Pectin_lyas_fold"/>
</dbReference>
<comment type="subcellular location">
    <subcellularLocation>
        <location evidence="1">Secreted</location>
        <location evidence="1">Cell wall</location>
    </subcellularLocation>
</comment>
<dbReference type="OMA" id="FWEKAGP"/>
<dbReference type="SMART" id="SM00856">
    <property type="entry name" value="PMEI"/>
    <property type="match status" value="1"/>
</dbReference>
<dbReference type="GO" id="GO:0045490">
    <property type="term" value="P:pectin catabolic process"/>
    <property type="evidence" value="ECO:0007669"/>
    <property type="project" value="UniProtKB-UniPathway"/>
</dbReference>
<dbReference type="NCBIfam" id="TIGR01614">
    <property type="entry name" value="PME_inhib"/>
    <property type="match status" value="1"/>
</dbReference>
<dbReference type="UniPathway" id="UPA00545">
    <property type="reaction ID" value="UER00823"/>
</dbReference>
<dbReference type="InterPro" id="IPR006501">
    <property type="entry name" value="Pectinesterase_inhib_dom"/>
</dbReference>
<dbReference type="FunFam" id="2.160.20.10:FF:000029">
    <property type="entry name" value="Pectinesterase 4"/>
    <property type="match status" value="1"/>
</dbReference>
<reference evidence="16 18" key="1">
    <citation type="journal article" date="2017" name="Nature">
        <title>The sunflower genome provides insights into oil metabolism, flowering and Asterid evolution.</title>
        <authorList>
            <person name="Badouin H."/>
            <person name="Gouzy J."/>
            <person name="Grassa C.J."/>
            <person name="Murat F."/>
            <person name="Staton S.E."/>
            <person name="Cottret L."/>
            <person name="Lelandais-Briere C."/>
            <person name="Owens G.L."/>
            <person name="Carrere S."/>
            <person name="Mayjonade B."/>
            <person name="Legrand L."/>
            <person name="Gill N."/>
            <person name="Kane N.C."/>
            <person name="Bowers J.E."/>
            <person name="Hubner S."/>
            <person name="Bellec A."/>
            <person name="Berard A."/>
            <person name="Berges H."/>
            <person name="Blanchet N."/>
            <person name="Boniface M.C."/>
            <person name="Brunel D."/>
            <person name="Catrice O."/>
            <person name="Chaidir N."/>
            <person name="Claudel C."/>
            <person name="Donnadieu C."/>
            <person name="Faraut T."/>
            <person name="Fievet G."/>
            <person name="Helmstetter N."/>
            <person name="King M."/>
            <person name="Knapp S.J."/>
            <person name="Lai Z."/>
            <person name="Le Paslier M.C."/>
            <person name="Lippi Y."/>
            <person name="Lorenzon L."/>
            <person name="Mandel J.R."/>
            <person name="Marage G."/>
            <person name="Marchand G."/>
            <person name="Marquand E."/>
            <person name="Bret-Mestries E."/>
            <person name="Morien E."/>
            <person name="Nambeesan S."/>
            <person name="Nguyen T."/>
            <person name="Pegot-Espagnet P."/>
            <person name="Pouilly N."/>
            <person name="Raftis F."/>
            <person name="Sallet E."/>
            <person name="Schiex T."/>
            <person name="Thomas J."/>
            <person name="Vandecasteele C."/>
            <person name="Vares D."/>
            <person name="Vear F."/>
            <person name="Vautrin S."/>
            <person name="Crespi M."/>
            <person name="Mangin B."/>
            <person name="Burke J.M."/>
            <person name="Salse J."/>
            <person name="Munos S."/>
            <person name="Vincourt P."/>
            <person name="Rieseberg L.H."/>
            <person name="Langlade N.B."/>
        </authorList>
    </citation>
    <scope>NUCLEOTIDE SEQUENCE [LARGE SCALE GENOMIC DNA]</scope>
    <source>
        <strain evidence="18">cv. SF193</strain>
        <tissue evidence="16">Leaves</tissue>
    </source>
</reference>
<evidence type="ECO:0000313" key="18">
    <source>
        <dbReference type="Proteomes" id="UP000215914"/>
    </source>
</evidence>
<protein>
    <recommendedName>
        <fullName evidence="5">pectinesterase</fullName>
        <ecNumber evidence="5">3.1.1.11</ecNumber>
    </recommendedName>
</protein>
<dbReference type="GO" id="GO:0046910">
    <property type="term" value="F:pectinesterase inhibitor activity"/>
    <property type="evidence" value="ECO:0000318"/>
    <property type="project" value="GO_Central"/>
</dbReference>
<reference evidence="16" key="3">
    <citation type="submission" date="2020-06" db="EMBL/GenBank/DDBJ databases">
        <title>Helianthus annuus Genome sequencing and assembly Release 2.</title>
        <authorList>
            <person name="Gouzy J."/>
            <person name="Langlade N."/>
            <person name="Munos S."/>
        </authorList>
    </citation>
    <scope>NUCLEOTIDE SEQUENCE</scope>
    <source>
        <tissue evidence="16">Leaves</tissue>
    </source>
</reference>
<evidence type="ECO:0000256" key="1">
    <source>
        <dbReference type="ARBA" id="ARBA00004191"/>
    </source>
</evidence>
<dbReference type="SUPFAM" id="SSF101148">
    <property type="entry name" value="Plant invertase/pectin methylesterase inhibitor"/>
    <property type="match status" value="1"/>
</dbReference>
<comment type="pathway">
    <text evidence="2">Glycan metabolism; pectin degradation; 2-dehydro-3-deoxy-D-gluconate from pectin: step 1/5.</text>
</comment>
<dbReference type="STRING" id="4232.A0A251SJQ9"/>
<evidence type="ECO:0000256" key="5">
    <source>
        <dbReference type="ARBA" id="ARBA00013229"/>
    </source>
</evidence>
<keyword evidence="7" id="KW-0964">Secreted</keyword>
<dbReference type="FunFam" id="1.20.140.40:FF:000021">
    <property type="entry name" value="Probable pectinesterase/pectinesterase inhibitor 51"/>
    <property type="match status" value="1"/>
</dbReference>
<evidence type="ECO:0000313" key="16">
    <source>
        <dbReference type="EMBL" id="KAF5769501.1"/>
    </source>
</evidence>
<keyword evidence="18" id="KW-1185">Reference proteome</keyword>
<evidence type="ECO:0000256" key="4">
    <source>
        <dbReference type="ARBA" id="ARBA00007786"/>
    </source>
</evidence>
<proteinExistence type="inferred from homology"/>
<comment type="catalytic activity">
    <reaction evidence="13">
        <text>[(1-&gt;4)-alpha-D-galacturonosyl methyl ester](n) + n H2O = [(1-&gt;4)-alpha-D-galacturonosyl](n) + n methanol + n H(+)</text>
        <dbReference type="Rhea" id="RHEA:22380"/>
        <dbReference type="Rhea" id="RHEA-COMP:14570"/>
        <dbReference type="Rhea" id="RHEA-COMP:14573"/>
        <dbReference type="ChEBI" id="CHEBI:15377"/>
        <dbReference type="ChEBI" id="CHEBI:15378"/>
        <dbReference type="ChEBI" id="CHEBI:17790"/>
        <dbReference type="ChEBI" id="CHEBI:140522"/>
        <dbReference type="ChEBI" id="CHEBI:140523"/>
        <dbReference type="EC" id="3.1.1.11"/>
    </reaction>
</comment>
<dbReference type="Pfam" id="PF04043">
    <property type="entry name" value="PMEI"/>
    <property type="match status" value="1"/>
</dbReference>
<dbReference type="EC" id="3.1.1.11" evidence="5"/>
<evidence type="ECO:0000256" key="14">
    <source>
        <dbReference type="ARBA" id="ARBA00057335"/>
    </source>
</evidence>
<evidence type="ECO:0000313" key="17">
    <source>
        <dbReference type="EMBL" id="OTF98525.1"/>
    </source>
</evidence>
<evidence type="ECO:0000256" key="11">
    <source>
        <dbReference type="ARBA" id="ARBA00023180"/>
    </source>
</evidence>
<keyword evidence="11" id="KW-0325">Glycoprotein</keyword>